<dbReference type="SUPFAM" id="SSF50729">
    <property type="entry name" value="PH domain-like"/>
    <property type="match status" value="1"/>
</dbReference>
<proteinExistence type="predicted"/>
<dbReference type="Pfam" id="PF00018">
    <property type="entry name" value="SH3_1"/>
    <property type="match status" value="1"/>
</dbReference>
<feature type="domain" description="PH" evidence="6">
    <location>
        <begin position="663"/>
        <end position="775"/>
    </location>
</feature>
<feature type="region of interest" description="Disordered" evidence="4">
    <location>
        <begin position="1"/>
        <end position="119"/>
    </location>
</feature>
<feature type="compositionally biased region" description="Basic and acidic residues" evidence="4">
    <location>
        <begin position="160"/>
        <end position="180"/>
    </location>
</feature>
<keyword evidence="2" id="KW-0344">Guanine-nucleotide releasing factor</keyword>
<reference evidence="8" key="3">
    <citation type="submission" date="2025-09" db="UniProtKB">
        <authorList>
            <consortium name="Ensembl"/>
        </authorList>
    </citation>
    <scope>IDENTIFICATION</scope>
</reference>
<evidence type="ECO:0000259" key="7">
    <source>
        <dbReference type="PROSITE" id="PS50010"/>
    </source>
</evidence>
<dbReference type="Pfam" id="PF00169">
    <property type="entry name" value="PH"/>
    <property type="match status" value="1"/>
</dbReference>
<dbReference type="CDD" id="cd11793">
    <property type="entry name" value="SH3_ephexin1_like"/>
    <property type="match status" value="1"/>
</dbReference>
<feature type="region of interest" description="Disordered" evidence="4">
    <location>
        <begin position="147"/>
        <end position="337"/>
    </location>
</feature>
<gene>
    <name evidence="8" type="primary">ARHGEF15</name>
</gene>
<dbReference type="GeneTree" id="ENSGT01030000234571"/>
<feature type="compositionally biased region" description="Pro residues" evidence="4">
    <location>
        <begin position="11"/>
        <end position="20"/>
    </location>
</feature>
<dbReference type="InterPro" id="IPR036028">
    <property type="entry name" value="SH3-like_dom_sf"/>
</dbReference>
<dbReference type="SMART" id="SM00233">
    <property type="entry name" value="PH"/>
    <property type="match status" value="1"/>
</dbReference>
<dbReference type="PROSITE" id="PS50003">
    <property type="entry name" value="PH_DOMAIN"/>
    <property type="match status" value="1"/>
</dbReference>
<feature type="compositionally biased region" description="Basic and acidic residues" evidence="4">
    <location>
        <begin position="63"/>
        <end position="78"/>
    </location>
</feature>
<reference evidence="8 9" key="1">
    <citation type="submission" date="2020-06" db="EMBL/GenBank/DDBJ databases">
        <authorList>
            <consortium name="Wellcome Sanger Institute Data Sharing"/>
        </authorList>
    </citation>
    <scope>NUCLEOTIDE SEQUENCE [LARGE SCALE GENOMIC DNA]</scope>
</reference>
<reference evidence="8" key="2">
    <citation type="submission" date="2025-08" db="UniProtKB">
        <authorList>
            <consortium name="Ensembl"/>
        </authorList>
    </citation>
    <scope>IDENTIFICATION</scope>
</reference>
<dbReference type="CDD" id="cd01221">
    <property type="entry name" value="PH_ephexin"/>
    <property type="match status" value="1"/>
</dbReference>
<dbReference type="GO" id="GO:0005085">
    <property type="term" value="F:guanyl-nucleotide exchange factor activity"/>
    <property type="evidence" value="ECO:0007669"/>
    <property type="project" value="UniProtKB-KW"/>
</dbReference>
<dbReference type="InterPro" id="IPR047270">
    <property type="entry name" value="PH_ephexin"/>
</dbReference>
<feature type="domain" description="SH3" evidence="5">
    <location>
        <begin position="788"/>
        <end position="849"/>
    </location>
</feature>
<dbReference type="FunFam" id="1.20.900.10:FF:000007">
    <property type="entry name" value="rho guanine nucleotide exchange factor 19"/>
    <property type="match status" value="1"/>
</dbReference>
<accession>A0AAY4EG96</accession>
<dbReference type="InterPro" id="IPR001452">
    <property type="entry name" value="SH3_domain"/>
</dbReference>
<evidence type="ECO:0000259" key="5">
    <source>
        <dbReference type="PROSITE" id="PS50002"/>
    </source>
</evidence>
<evidence type="ECO:0000313" key="9">
    <source>
        <dbReference type="Proteomes" id="UP000694580"/>
    </source>
</evidence>
<evidence type="ECO:0000259" key="6">
    <source>
        <dbReference type="PROSITE" id="PS50003"/>
    </source>
</evidence>
<keyword evidence="1 3" id="KW-0728">SH3 domain</keyword>
<feature type="compositionally biased region" description="Polar residues" evidence="4">
    <location>
        <begin position="236"/>
        <end position="253"/>
    </location>
</feature>
<evidence type="ECO:0000256" key="4">
    <source>
        <dbReference type="SAM" id="MobiDB-lite"/>
    </source>
</evidence>
<feature type="compositionally biased region" description="Acidic residues" evidence="4">
    <location>
        <begin position="220"/>
        <end position="231"/>
    </location>
</feature>
<dbReference type="Gene3D" id="2.30.30.40">
    <property type="entry name" value="SH3 Domains"/>
    <property type="match status" value="1"/>
</dbReference>
<dbReference type="Proteomes" id="UP000694580">
    <property type="component" value="Chromosome 6"/>
</dbReference>
<dbReference type="Ensembl" id="ENSDCDT00010067118.1">
    <property type="protein sequence ID" value="ENSDCDP00010056473.1"/>
    <property type="gene ID" value="ENSDCDG00010032185.1"/>
</dbReference>
<evidence type="ECO:0008006" key="10">
    <source>
        <dbReference type="Google" id="ProtNLM"/>
    </source>
</evidence>
<protein>
    <recommendedName>
        <fullName evidence="10">Rho guanine nucleotide exchange factor 15-like</fullName>
    </recommendedName>
</protein>
<evidence type="ECO:0000256" key="1">
    <source>
        <dbReference type="ARBA" id="ARBA00022443"/>
    </source>
</evidence>
<dbReference type="InterPro" id="IPR001849">
    <property type="entry name" value="PH_domain"/>
</dbReference>
<dbReference type="SMART" id="SM00325">
    <property type="entry name" value="RhoGEF"/>
    <property type="match status" value="1"/>
</dbReference>
<sequence>MTLHLWRTPPASRPTIPPKPVLTRETPGSKNPAFARRPIESSATGQIPSESNTTPPETQHVPSPDKQKNWGQELKRPLLGDGCRSAPDGSDEARSGPVVERDPCSPPEPSSPMEVKPCSCICHENRPGMKLVWVPLEDNDVVVAKDDKTPVQSVGSKRAGTNDRSKTGTMKRPIERERKMTQRRRSYAVSKNSLTKKPLKQADYDTPPPPYLCFSQETHGDDDYECMDDDPPSPATPNRLQQSAGPSGLQGQTHKPGELDTQSSPARAPRKAGTPPPIPPRPVTTHQEKKPHPATSGKVALNQRTSVRPALSFMLSPRGGRPPIRPKASQVSSATDEYEDLSCDCEMETEDELEDGPRRISSDWQPTQDYEPLYQIYQAKVIEEAINQKTSCSKRSRCSLASDPHLDPELEGPGGRRGPEEVTLWQDLPVVKESGMLDKLSHVECQRQESMFEVLTSEASYLRSLKVLKEHFLGSRELNDTLLVHDRKTLFSNIQQVFDASERFMIDLLERVDKCVVISDVCDIIHHHATNHFSVYIDYLRDQVYQEKTYSALMQSNRCFALVMRRLEDSPLCRRLPFTSFLLLPFQRITRIKILTQNILKRTPEGSDGESSASQALAVVSEIIKEANTQVGQMKQMEELIHIANQLEFNKLKAVPVVTKARFLEKQGELQELSKGGSLFSVRLKLTPVYLFLFNDLLILSTKKSAERFVVMDHAHRSLVQVKAAGDGEPGPRFEHAFSLTILENHQGHRCERLLKANTESDMHRWMAAFPSVVDPHTLSEEVVYDSWDCPQVQCVERYAAQQADELTLEPTDIINVTRKTHEGWYEGIRLADGLKGWFPKANVMDITNEHHRRRNLREQYRILQAASRAAKT</sequence>
<keyword evidence="9" id="KW-1185">Reference proteome</keyword>
<dbReference type="CDD" id="cd00160">
    <property type="entry name" value="RhoGEF"/>
    <property type="match status" value="1"/>
</dbReference>
<dbReference type="Gene3D" id="1.20.900.10">
    <property type="entry name" value="Dbl homology (DH) domain"/>
    <property type="match status" value="1"/>
</dbReference>
<organism evidence="8 9">
    <name type="scientific">Denticeps clupeoides</name>
    <name type="common">denticle herring</name>
    <dbReference type="NCBI Taxonomy" id="299321"/>
    <lineage>
        <taxon>Eukaryota</taxon>
        <taxon>Metazoa</taxon>
        <taxon>Chordata</taxon>
        <taxon>Craniata</taxon>
        <taxon>Vertebrata</taxon>
        <taxon>Euteleostomi</taxon>
        <taxon>Actinopterygii</taxon>
        <taxon>Neopterygii</taxon>
        <taxon>Teleostei</taxon>
        <taxon>Clupei</taxon>
        <taxon>Clupeiformes</taxon>
        <taxon>Denticipitoidei</taxon>
        <taxon>Denticipitidae</taxon>
        <taxon>Denticeps</taxon>
    </lineage>
</organism>
<feature type="domain" description="DH" evidence="7">
    <location>
        <begin position="446"/>
        <end position="630"/>
    </location>
</feature>
<dbReference type="SUPFAM" id="SSF48065">
    <property type="entry name" value="DBL homology domain (DH-domain)"/>
    <property type="match status" value="1"/>
</dbReference>
<dbReference type="InterPro" id="IPR011993">
    <property type="entry name" value="PH-like_dom_sf"/>
</dbReference>
<dbReference type="PROSITE" id="PS50010">
    <property type="entry name" value="DH_2"/>
    <property type="match status" value="1"/>
</dbReference>
<dbReference type="PANTHER" id="PTHR12845">
    <property type="entry name" value="GUANINE NUCLEOTIDE EXCHANGE FACTOR"/>
    <property type="match status" value="1"/>
</dbReference>
<dbReference type="PANTHER" id="PTHR12845:SF7">
    <property type="entry name" value="RHO GUANINE NUCLEOTIDE EXCHANGE FACTOR 15"/>
    <property type="match status" value="1"/>
</dbReference>
<name>A0AAY4EG96_9TELE</name>
<evidence type="ECO:0000256" key="2">
    <source>
        <dbReference type="ARBA" id="ARBA00022658"/>
    </source>
</evidence>
<dbReference type="PROSITE" id="PS50002">
    <property type="entry name" value="SH3"/>
    <property type="match status" value="1"/>
</dbReference>
<dbReference type="InterPro" id="IPR047271">
    <property type="entry name" value="Ephexin-like"/>
</dbReference>
<feature type="compositionally biased region" description="Polar residues" evidence="4">
    <location>
        <begin position="41"/>
        <end position="61"/>
    </location>
</feature>
<dbReference type="Gene3D" id="2.30.29.30">
    <property type="entry name" value="Pleckstrin-homology domain (PH domain)/Phosphotyrosine-binding domain (PTB)"/>
    <property type="match status" value="1"/>
</dbReference>
<dbReference type="InterPro" id="IPR000219">
    <property type="entry name" value="DH_dom"/>
</dbReference>
<feature type="compositionally biased region" description="Basic and acidic residues" evidence="4">
    <location>
        <begin position="91"/>
        <end position="103"/>
    </location>
</feature>
<evidence type="ECO:0000313" key="8">
    <source>
        <dbReference type="Ensembl" id="ENSDCDP00010056473.1"/>
    </source>
</evidence>
<dbReference type="Pfam" id="PF00621">
    <property type="entry name" value="RhoGEF"/>
    <property type="match status" value="1"/>
</dbReference>
<dbReference type="SMART" id="SM00326">
    <property type="entry name" value="SH3"/>
    <property type="match status" value="1"/>
</dbReference>
<evidence type="ECO:0000256" key="3">
    <source>
        <dbReference type="PROSITE-ProRule" id="PRU00192"/>
    </source>
</evidence>
<dbReference type="AlphaFoldDB" id="A0AAY4EG96"/>
<feature type="region of interest" description="Disordered" evidence="4">
    <location>
        <begin position="393"/>
        <end position="419"/>
    </location>
</feature>
<dbReference type="SUPFAM" id="SSF50044">
    <property type="entry name" value="SH3-domain"/>
    <property type="match status" value="1"/>
</dbReference>
<dbReference type="InterPro" id="IPR035899">
    <property type="entry name" value="DBL_dom_sf"/>
</dbReference>